<keyword evidence="5" id="KW-1185">Reference proteome</keyword>
<dbReference type="PANTHER" id="PTHR11941">
    <property type="entry name" value="ENOYL-COA HYDRATASE-RELATED"/>
    <property type="match status" value="1"/>
</dbReference>
<dbReference type="KEGG" id="asim:FE240_06860"/>
<protein>
    <submittedName>
        <fullName evidence="4">Enoyl-CoA hydratase</fullName>
    </submittedName>
</protein>
<proteinExistence type="inferred from homology"/>
<dbReference type="InterPro" id="IPR018376">
    <property type="entry name" value="Enoyl-CoA_hyd/isom_CS"/>
</dbReference>
<dbReference type="Gene3D" id="1.10.12.10">
    <property type="entry name" value="Lyase 2-enoyl-coa Hydratase, Chain A, domain 2"/>
    <property type="match status" value="1"/>
</dbReference>
<evidence type="ECO:0000256" key="2">
    <source>
        <dbReference type="ARBA" id="ARBA00023239"/>
    </source>
</evidence>
<dbReference type="PROSITE" id="PS00166">
    <property type="entry name" value="ENOYL_COA_HYDRATASE"/>
    <property type="match status" value="1"/>
</dbReference>
<reference evidence="4 5" key="1">
    <citation type="submission" date="2019-05" db="EMBL/GenBank/DDBJ databases">
        <title>OXA-830, a novel chromosomally encoded expanded-spectrum class D beta-lactamase in Aeromonas simiae.</title>
        <authorList>
            <person name="Zhou W."/>
            <person name="Chen Q."/>
        </authorList>
    </citation>
    <scope>NUCLEOTIDE SEQUENCE [LARGE SCALE GENOMIC DNA]</scope>
    <source>
        <strain evidence="4 5">A6</strain>
    </source>
</reference>
<accession>A0A5J6WTH1</accession>
<sequence length="264" mass="28623">MTTRIHVAYHGHTAWLTLDNPPANTWNEAGLATLARLMDELHERPEIVALVLTGAGEKFFCAGADLHQFASGDAEVAQRVGEAFGRAFDALADFAGVSIAAINGFAMGGGLELALACDIRIAEQQAVLALPEASVGLLPCAGGTQRLTELVGPGWAKRMILCGERVDAPLAHQIGLVEQLVPRGHGREAARLLAEQAERQSPAALRACKRLINEGRHRPQAQVLPLEREQFTALFSDPNQREGVQAFLAKRPARWRYREGEEND</sequence>
<dbReference type="GO" id="GO:0006635">
    <property type="term" value="P:fatty acid beta-oxidation"/>
    <property type="evidence" value="ECO:0007669"/>
    <property type="project" value="TreeGrafter"/>
</dbReference>
<dbReference type="Gene3D" id="3.90.226.10">
    <property type="entry name" value="2-enoyl-CoA Hydratase, Chain A, domain 1"/>
    <property type="match status" value="1"/>
</dbReference>
<dbReference type="InterPro" id="IPR029045">
    <property type="entry name" value="ClpP/crotonase-like_dom_sf"/>
</dbReference>
<dbReference type="NCBIfam" id="NF006566">
    <property type="entry name" value="PRK09076.1"/>
    <property type="match status" value="1"/>
</dbReference>
<dbReference type="RefSeq" id="WP_193003908.1">
    <property type="nucleotide sequence ID" value="NZ_CP040449.1"/>
</dbReference>
<dbReference type="InterPro" id="IPR001753">
    <property type="entry name" value="Enoyl-CoA_hydra/iso"/>
</dbReference>
<gene>
    <name evidence="4" type="ORF">FE240_06860</name>
</gene>
<dbReference type="AlphaFoldDB" id="A0A5J6WTH1"/>
<dbReference type="FunFam" id="1.10.12.10:FF:000001">
    <property type="entry name" value="Probable enoyl-CoA hydratase, mitochondrial"/>
    <property type="match status" value="1"/>
</dbReference>
<dbReference type="Proteomes" id="UP000594034">
    <property type="component" value="Chromosome"/>
</dbReference>
<dbReference type="CDD" id="cd06558">
    <property type="entry name" value="crotonase-like"/>
    <property type="match status" value="1"/>
</dbReference>
<comment type="similarity">
    <text evidence="1 3">Belongs to the enoyl-CoA hydratase/isomerase family.</text>
</comment>
<dbReference type="FunFam" id="3.90.226.10:FF:000009">
    <property type="entry name" value="Carnitinyl-CoA dehydratase"/>
    <property type="match status" value="1"/>
</dbReference>
<dbReference type="EMBL" id="CP040449">
    <property type="protein sequence ID" value="QFI54439.1"/>
    <property type="molecule type" value="Genomic_DNA"/>
</dbReference>
<dbReference type="SUPFAM" id="SSF52096">
    <property type="entry name" value="ClpP/crotonase"/>
    <property type="match status" value="1"/>
</dbReference>
<organism evidence="4 5">
    <name type="scientific">Aeromonas simiae</name>
    <dbReference type="NCBI Taxonomy" id="218936"/>
    <lineage>
        <taxon>Bacteria</taxon>
        <taxon>Pseudomonadati</taxon>
        <taxon>Pseudomonadota</taxon>
        <taxon>Gammaproteobacteria</taxon>
        <taxon>Aeromonadales</taxon>
        <taxon>Aeromonadaceae</taxon>
        <taxon>Aeromonas</taxon>
    </lineage>
</organism>
<evidence type="ECO:0000313" key="5">
    <source>
        <dbReference type="Proteomes" id="UP000594034"/>
    </source>
</evidence>
<evidence type="ECO:0000256" key="1">
    <source>
        <dbReference type="ARBA" id="ARBA00005254"/>
    </source>
</evidence>
<dbReference type="PANTHER" id="PTHR11941:SF141">
    <property type="entry name" value="ENOYL-COA HYDRATASE_ISOMERASE-RELATED"/>
    <property type="match status" value="1"/>
</dbReference>
<name>A0A5J6WTH1_9GAMM</name>
<evidence type="ECO:0000313" key="4">
    <source>
        <dbReference type="EMBL" id="QFI54439.1"/>
    </source>
</evidence>
<dbReference type="GO" id="GO:0016836">
    <property type="term" value="F:hydro-lyase activity"/>
    <property type="evidence" value="ECO:0007669"/>
    <property type="project" value="UniProtKB-ARBA"/>
</dbReference>
<evidence type="ECO:0000256" key="3">
    <source>
        <dbReference type="RuleBase" id="RU003707"/>
    </source>
</evidence>
<keyword evidence="2" id="KW-0456">Lyase</keyword>
<dbReference type="InterPro" id="IPR014748">
    <property type="entry name" value="Enoyl-CoA_hydra_C"/>
</dbReference>
<dbReference type="Pfam" id="PF00378">
    <property type="entry name" value="ECH_1"/>
    <property type="match status" value="1"/>
</dbReference>